<organism evidence="4">
    <name type="scientific">Mariniphaga anaerophila</name>
    <dbReference type="NCBI Taxonomy" id="1484053"/>
    <lineage>
        <taxon>Bacteria</taxon>
        <taxon>Pseudomonadati</taxon>
        <taxon>Bacteroidota</taxon>
        <taxon>Bacteroidia</taxon>
        <taxon>Marinilabiliales</taxon>
        <taxon>Prolixibacteraceae</taxon>
        <taxon>Mariniphaga</taxon>
    </lineage>
</organism>
<protein>
    <submittedName>
        <fullName evidence="4">23S rRNA (Guanosine(2251)-2'-O)-methyltransferase RlmB</fullName>
    </submittedName>
</protein>
<dbReference type="Gene3D" id="3.30.1330.30">
    <property type="match status" value="1"/>
</dbReference>
<dbReference type="PANTHER" id="PTHR46429">
    <property type="entry name" value="23S RRNA (GUANOSINE-2'-O-)-METHYLTRANSFERASE RLMB"/>
    <property type="match status" value="1"/>
</dbReference>
<dbReference type="GO" id="GO:0006396">
    <property type="term" value="P:RNA processing"/>
    <property type="evidence" value="ECO:0007669"/>
    <property type="project" value="InterPro"/>
</dbReference>
<dbReference type="Gene3D" id="3.40.1280.10">
    <property type="match status" value="1"/>
</dbReference>
<dbReference type="GO" id="GO:0005829">
    <property type="term" value="C:cytosol"/>
    <property type="evidence" value="ECO:0007669"/>
    <property type="project" value="TreeGrafter"/>
</dbReference>
<proteinExistence type="predicted"/>
<feature type="non-terminal residue" evidence="4">
    <location>
        <position position="205"/>
    </location>
</feature>
<evidence type="ECO:0000256" key="2">
    <source>
        <dbReference type="ARBA" id="ARBA00022679"/>
    </source>
</evidence>
<dbReference type="InterPro" id="IPR029064">
    <property type="entry name" value="Ribosomal_eL30-like_sf"/>
</dbReference>
<keyword evidence="1" id="KW-0489">Methyltransferase</keyword>
<evidence type="ECO:0000313" key="4">
    <source>
        <dbReference type="EMBL" id="HDR52288.1"/>
    </source>
</evidence>
<dbReference type="InterPro" id="IPR029026">
    <property type="entry name" value="tRNA_m1G_MTases_N"/>
</dbReference>
<dbReference type="GO" id="GO:0003723">
    <property type="term" value="F:RNA binding"/>
    <property type="evidence" value="ECO:0007669"/>
    <property type="project" value="InterPro"/>
</dbReference>
<dbReference type="CDD" id="cd18103">
    <property type="entry name" value="SpoU-like_RlmB"/>
    <property type="match status" value="1"/>
</dbReference>
<sequence length="205" mass="22301">MNREDYIFGTRAVIEALRNRKPVERVLIKKGLDNELFAELFQLVKENDVPFQFVPVEKINRITRKNHQGVIAFLSAVEFADIETLLPGMFEAGTDPFILILDQITDVRNFGAIVRTAECGGVHAIIIPERGMARIGADAVKTSAGAIHSLPVCKVKSLPAAVRFLKDSGLTVIAATEKATDVYTEKAMNGPLAIVLGAEDTGISP</sequence>
<dbReference type="AlphaFoldDB" id="A0A831LMD8"/>
<dbReference type="InterPro" id="IPR029028">
    <property type="entry name" value="Alpha/beta_knot_MTases"/>
</dbReference>
<dbReference type="InterPro" id="IPR004441">
    <property type="entry name" value="rRNA_MeTrfase_TrmH"/>
</dbReference>
<dbReference type="Pfam" id="PF00588">
    <property type="entry name" value="SpoU_methylase"/>
    <property type="match status" value="1"/>
</dbReference>
<name>A0A831LMD8_9BACT</name>
<dbReference type="GO" id="GO:0032259">
    <property type="term" value="P:methylation"/>
    <property type="evidence" value="ECO:0007669"/>
    <property type="project" value="UniProtKB-KW"/>
</dbReference>
<dbReference type="SUPFAM" id="SSF75217">
    <property type="entry name" value="alpha/beta knot"/>
    <property type="match status" value="1"/>
</dbReference>
<dbReference type="SMART" id="SM00967">
    <property type="entry name" value="SpoU_sub_bind"/>
    <property type="match status" value="1"/>
</dbReference>
<gene>
    <name evidence="4" type="ORF">ENN90_11815</name>
</gene>
<reference evidence="4" key="1">
    <citation type="journal article" date="2020" name="mSystems">
        <title>Genome- and Community-Level Interaction Insights into Carbon Utilization and Element Cycling Functions of Hydrothermarchaeota in Hydrothermal Sediment.</title>
        <authorList>
            <person name="Zhou Z."/>
            <person name="Liu Y."/>
            <person name="Xu W."/>
            <person name="Pan J."/>
            <person name="Luo Z.H."/>
            <person name="Li M."/>
        </authorList>
    </citation>
    <scope>NUCLEOTIDE SEQUENCE [LARGE SCALE GENOMIC DNA]</scope>
    <source>
        <strain evidence="4">SpSt-1217</strain>
    </source>
</reference>
<dbReference type="PANTHER" id="PTHR46429:SF1">
    <property type="entry name" value="23S RRNA (GUANOSINE-2'-O-)-METHYLTRANSFERASE RLMB"/>
    <property type="match status" value="1"/>
</dbReference>
<evidence type="ECO:0000256" key="1">
    <source>
        <dbReference type="ARBA" id="ARBA00022603"/>
    </source>
</evidence>
<feature type="domain" description="RNA 2-O ribose methyltransferase substrate binding" evidence="3">
    <location>
        <begin position="6"/>
        <end position="80"/>
    </location>
</feature>
<comment type="caution">
    <text evidence="4">The sequence shown here is derived from an EMBL/GenBank/DDBJ whole genome shotgun (WGS) entry which is preliminary data.</text>
</comment>
<dbReference type="SUPFAM" id="SSF55315">
    <property type="entry name" value="L30e-like"/>
    <property type="match status" value="1"/>
</dbReference>
<evidence type="ECO:0000259" key="3">
    <source>
        <dbReference type="SMART" id="SM00967"/>
    </source>
</evidence>
<keyword evidence="2" id="KW-0808">Transferase</keyword>
<dbReference type="InterPro" id="IPR001537">
    <property type="entry name" value="SpoU_MeTrfase"/>
</dbReference>
<dbReference type="Pfam" id="PF08032">
    <property type="entry name" value="SpoU_sub_bind"/>
    <property type="match status" value="1"/>
</dbReference>
<dbReference type="EMBL" id="DSDK01000655">
    <property type="protein sequence ID" value="HDR52288.1"/>
    <property type="molecule type" value="Genomic_DNA"/>
</dbReference>
<dbReference type="InterPro" id="IPR013123">
    <property type="entry name" value="SpoU_subst-bd"/>
</dbReference>
<accession>A0A831LMD8</accession>
<dbReference type="GO" id="GO:0008173">
    <property type="term" value="F:RNA methyltransferase activity"/>
    <property type="evidence" value="ECO:0007669"/>
    <property type="project" value="InterPro"/>
</dbReference>
<dbReference type="Proteomes" id="UP000886047">
    <property type="component" value="Unassembled WGS sequence"/>
</dbReference>